<keyword evidence="1" id="KW-1133">Transmembrane helix</keyword>
<feature type="transmembrane region" description="Helical" evidence="1">
    <location>
        <begin position="161"/>
        <end position="182"/>
    </location>
</feature>
<name>A0A7Z0M6G6_9STRE</name>
<keyword evidence="1" id="KW-0812">Transmembrane</keyword>
<feature type="transmembrane region" description="Helical" evidence="1">
    <location>
        <begin position="138"/>
        <end position="155"/>
    </location>
</feature>
<dbReference type="RefSeq" id="WP_179925400.1">
    <property type="nucleotide sequence ID" value="NZ_JACBXX010000130.1"/>
</dbReference>
<feature type="transmembrane region" description="Helical" evidence="1">
    <location>
        <begin position="325"/>
        <end position="342"/>
    </location>
</feature>
<feature type="transmembrane region" description="Helical" evidence="1">
    <location>
        <begin position="290"/>
        <end position="313"/>
    </location>
</feature>
<dbReference type="PANTHER" id="PTHR36840">
    <property type="entry name" value="BLL5714 PROTEIN"/>
    <property type="match status" value="1"/>
</dbReference>
<evidence type="ECO:0000313" key="2">
    <source>
        <dbReference type="EMBL" id="NYS96688.1"/>
    </source>
</evidence>
<sequence>MSTRTGLAKRVSNYELFFDLAFVLALRELNGSLHMEHISLQNVLVFAMANIVLMNIWFNEVLYYQKYGDSRRIDIYTVIGLMFVVGHLGMSLNFDTASLLPGSSVVIQFNGLLFVAYGIILLQYWLKGRQLGFNRDMKLSMLSLGLYMVVLLPFITGLLGWGPWMMFVFVFPVFLPMILSFFYKEQEELPTNFPHAVERGQLITILSFGESVIAIIGTYSLGEHLLWSALLFFGMACMFINYMSQTFLGVDHHSKRPVGFLFYLHLMIVMGINMFTVSTELLADSHHAVLGHWMLVAGVTLFYLGTYGTTVFNQAMYRLRKEDQLILWGLILATVLALVFVGTNVLGIGLALIIGSYALGFYFYIFRIKVRRLHQVPQPDPRSNPRDFSK</sequence>
<feature type="transmembrane region" description="Helical" evidence="1">
    <location>
        <begin position="260"/>
        <end position="278"/>
    </location>
</feature>
<dbReference type="AlphaFoldDB" id="A0A7Z0M6G6"/>
<feature type="transmembrane region" description="Helical" evidence="1">
    <location>
        <begin position="202"/>
        <end position="221"/>
    </location>
</feature>
<accession>A0A7Z0M6G6</accession>
<feature type="transmembrane region" description="Helical" evidence="1">
    <location>
        <begin position="227"/>
        <end position="248"/>
    </location>
</feature>
<feature type="transmembrane region" description="Helical" evidence="1">
    <location>
        <begin position="348"/>
        <end position="366"/>
    </location>
</feature>
<comment type="caution">
    <text evidence="2">The sequence shown here is derived from an EMBL/GenBank/DDBJ whole genome shotgun (WGS) entry which is preliminary data.</text>
</comment>
<dbReference type="EMBL" id="JACBXX010000130">
    <property type="protein sequence ID" value="NYS96688.1"/>
    <property type="molecule type" value="Genomic_DNA"/>
</dbReference>
<organism evidence="2 3">
    <name type="scientific">Streptococcus danieliae</name>
    <dbReference type="NCBI Taxonomy" id="747656"/>
    <lineage>
        <taxon>Bacteria</taxon>
        <taxon>Bacillati</taxon>
        <taxon>Bacillota</taxon>
        <taxon>Bacilli</taxon>
        <taxon>Lactobacillales</taxon>
        <taxon>Streptococcaceae</taxon>
        <taxon>Streptococcus</taxon>
    </lineage>
</organism>
<protein>
    <submittedName>
        <fullName evidence="2">Low temperature requirement protein A</fullName>
    </submittedName>
</protein>
<reference evidence="2 3" key="1">
    <citation type="submission" date="2020-07" db="EMBL/GenBank/DDBJ databases">
        <title>MOT database genomes.</title>
        <authorList>
            <person name="Joseph S."/>
            <person name="Aduse-Opoku J."/>
            <person name="Hashim A."/>
            <person name="Wade W."/>
            <person name="Curtis M."/>
        </authorList>
    </citation>
    <scope>NUCLEOTIDE SEQUENCE [LARGE SCALE GENOMIC DNA]</scope>
    <source>
        <strain evidence="2 3">STR</strain>
    </source>
</reference>
<proteinExistence type="predicted"/>
<dbReference type="InterPro" id="IPR010640">
    <property type="entry name" value="Low_temperature_requirement_A"/>
</dbReference>
<dbReference type="PANTHER" id="PTHR36840:SF1">
    <property type="entry name" value="BLL5714 PROTEIN"/>
    <property type="match status" value="1"/>
</dbReference>
<dbReference type="Proteomes" id="UP000589521">
    <property type="component" value="Unassembled WGS sequence"/>
</dbReference>
<feature type="transmembrane region" description="Helical" evidence="1">
    <location>
        <begin position="75"/>
        <end position="94"/>
    </location>
</feature>
<keyword evidence="1" id="KW-0472">Membrane</keyword>
<evidence type="ECO:0000313" key="3">
    <source>
        <dbReference type="Proteomes" id="UP000589521"/>
    </source>
</evidence>
<feature type="transmembrane region" description="Helical" evidence="1">
    <location>
        <begin position="106"/>
        <end position="126"/>
    </location>
</feature>
<dbReference type="Pfam" id="PF06772">
    <property type="entry name" value="LtrA"/>
    <property type="match status" value="1"/>
</dbReference>
<gene>
    <name evidence="2" type="ORF">HZY94_05790</name>
</gene>
<feature type="transmembrane region" description="Helical" evidence="1">
    <location>
        <begin position="43"/>
        <end position="63"/>
    </location>
</feature>
<evidence type="ECO:0000256" key="1">
    <source>
        <dbReference type="SAM" id="Phobius"/>
    </source>
</evidence>